<evidence type="ECO:0000313" key="2">
    <source>
        <dbReference type="EMBL" id="XCM77828.1"/>
    </source>
</evidence>
<keyword evidence="1" id="KW-0812">Transmembrane</keyword>
<feature type="transmembrane region" description="Helical" evidence="1">
    <location>
        <begin position="148"/>
        <end position="168"/>
    </location>
</feature>
<gene>
    <name evidence="2" type="ORF">ABWK59_02210</name>
</gene>
<dbReference type="RefSeq" id="WP_354637539.1">
    <property type="nucleotide sequence ID" value="NZ_CP159872.1"/>
</dbReference>
<evidence type="ECO:0000256" key="1">
    <source>
        <dbReference type="SAM" id="Phobius"/>
    </source>
</evidence>
<protein>
    <submittedName>
        <fullName evidence="2">Uncharacterized protein</fullName>
    </submittedName>
</protein>
<reference evidence="2" key="1">
    <citation type="submission" date="2024-06" db="EMBL/GenBank/DDBJ databases">
        <title>The genome sequences of Kitasatospora sp. strain HUAS MG31.</title>
        <authorList>
            <person name="Mo P."/>
        </authorList>
    </citation>
    <scope>NUCLEOTIDE SEQUENCE</scope>
    <source>
        <strain evidence="2">HUAS MG31</strain>
    </source>
</reference>
<proteinExistence type="predicted"/>
<accession>A0AAU8JNL4</accession>
<organism evidence="2">
    <name type="scientific">Kitasatospora camelliae</name>
    <dbReference type="NCBI Taxonomy" id="3156397"/>
    <lineage>
        <taxon>Bacteria</taxon>
        <taxon>Bacillati</taxon>
        <taxon>Actinomycetota</taxon>
        <taxon>Actinomycetes</taxon>
        <taxon>Kitasatosporales</taxon>
        <taxon>Streptomycetaceae</taxon>
        <taxon>Kitasatospora</taxon>
    </lineage>
</organism>
<keyword evidence="1" id="KW-1133">Transmembrane helix</keyword>
<dbReference type="KEGG" id="kcm:ABWK59_02210"/>
<dbReference type="AlphaFoldDB" id="A0AAU8JNL4"/>
<name>A0AAU8JNL4_9ACTN</name>
<feature type="transmembrane region" description="Helical" evidence="1">
    <location>
        <begin position="65"/>
        <end position="84"/>
    </location>
</feature>
<sequence length="189" mass="19787">MPHLVLALGTAALTAAGSAWYLPALADLRAGDDRPHSTRTAAAACLTWWGSVALAAPLLLTPAPWRLPLAVAGAGAVVGGHLRLKAVRQRRAERREARRRWSLLLPGRPPVEEPRRVRPSRLLLGCLGVAALTGLIALLLMAGGPATARLAVMAGGTLLLASLFLLVATRTADHAALRPVRRTPDGGGR</sequence>
<keyword evidence="1" id="KW-0472">Membrane</keyword>
<dbReference type="EMBL" id="CP159872">
    <property type="protein sequence ID" value="XCM77828.1"/>
    <property type="molecule type" value="Genomic_DNA"/>
</dbReference>
<feature type="transmembrane region" description="Helical" evidence="1">
    <location>
        <begin position="122"/>
        <end position="142"/>
    </location>
</feature>